<gene>
    <name evidence="1" type="ORF">C6I21_10300</name>
</gene>
<comment type="caution">
    <text evidence="1">The sequence shown here is derived from an EMBL/GenBank/DDBJ whole genome shotgun (WGS) entry which is preliminary data.</text>
</comment>
<dbReference type="InterPro" id="IPR007546">
    <property type="entry name" value="DUF503"/>
</dbReference>
<dbReference type="PANTHER" id="PTHR36441">
    <property type="entry name" value="HYPOTHETICAL CYTOSOLIC PROTEIN"/>
    <property type="match status" value="1"/>
</dbReference>
<dbReference type="InterPro" id="IPR036746">
    <property type="entry name" value="TT1725-like_sf"/>
</dbReference>
<dbReference type="AlphaFoldDB" id="A0A2P6MFY0"/>
<evidence type="ECO:0000313" key="2">
    <source>
        <dbReference type="Proteomes" id="UP000243650"/>
    </source>
</evidence>
<keyword evidence="2" id="KW-1185">Reference proteome</keyword>
<dbReference type="Gene3D" id="3.30.70.1120">
    <property type="entry name" value="TT1725-like"/>
    <property type="match status" value="1"/>
</dbReference>
<organism evidence="1 2">
    <name type="scientific">Alkalicoccus urumqiensis</name>
    <name type="common">Bacillus urumqiensis</name>
    <dbReference type="NCBI Taxonomy" id="1548213"/>
    <lineage>
        <taxon>Bacteria</taxon>
        <taxon>Bacillati</taxon>
        <taxon>Bacillota</taxon>
        <taxon>Bacilli</taxon>
        <taxon>Bacillales</taxon>
        <taxon>Bacillaceae</taxon>
        <taxon>Alkalicoccus</taxon>
    </lineage>
</organism>
<dbReference type="Pfam" id="PF04456">
    <property type="entry name" value="DUF503"/>
    <property type="match status" value="1"/>
</dbReference>
<proteinExistence type="predicted"/>
<dbReference type="PANTHER" id="PTHR36441:SF1">
    <property type="entry name" value="DUF503 DOMAIN-CONTAINING PROTEIN"/>
    <property type="match status" value="1"/>
</dbReference>
<sequence>MIAALTIEALLYTPGSLKEKRSVTKSAADHIRRRWNVSFAETGHQEVWQRAEWVAVSVSGTYVRAQQELQHVLDYLDSRSDIEVIRAEWEQL</sequence>
<dbReference type="EMBL" id="PVNS01000009">
    <property type="protein sequence ID" value="PRO65188.1"/>
    <property type="molecule type" value="Genomic_DNA"/>
</dbReference>
<evidence type="ECO:0000313" key="1">
    <source>
        <dbReference type="EMBL" id="PRO65188.1"/>
    </source>
</evidence>
<accession>A0A2P6MFY0</accession>
<dbReference type="OrthoDB" id="9809023at2"/>
<name>A0A2P6MFY0_ALKUR</name>
<dbReference type="RefSeq" id="WP_105959388.1">
    <property type="nucleotide sequence ID" value="NZ_PVNS01000009.1"/>
</dbReference>
<dbReference type="Proteomes" id="UP000243650">
    <property type="component" value="Unassembled WGS sequence"/>
</dbReference>
<reference evidence="1 2" key="1">
    <citation type="submission" date="2018-03" db="EMBL/GenBank/DDBJ databases">
        <title>Bacillus urumqiensis sp. nov., a moderately haloalkaliphilic bacterium isolated from a salt lake.</title>
        <authorList>
            <person name="Zhao B."/>
            <person name="Liao Z."/>
        </authorList>
    </citation>
    <scope>NUCLEOTIDE SEQUENCE [LARGE SCALE GENOMIC DNA]</scope>
    <source>
        <strain evidence="1 2">BZ-SZ-XJ18</strain>
    </source>
</reference>
<dbReference type="SUPFAM" id="SSF103007">
    <property type="entry name" value="Hypothetical protein TT1725"/>
    <property type="match status" value="1"/>
</dbReference>
<protein>
    <submittedName>
        <fullName evidence="1">DUF503 domain-containing protein</fullName>
    </submittedName>
</protein>